<evidence type="ECO:0000256" key="7">
    <source>
        <dbReference type="ARBA" id="ARBA00023136"/>
    </source>
</evidence>
<keyword evidence="8" id="KW-0143">Chaperone</keyword>
<organism evidence="11">
    <name type="scientific">marine sediment metagenome</name>
    <dbReference type="NCBI Taxonomy" id="412755"/>
    <lineage>
        <taxon>unclassified sequences</taxon>
        <taxon>metagenomes</taxon>
        <taxon>ecological metagenomes</taxon>
    </lineage>
</organism>
<dbReference type="CDD" id="cd20070">
    <property type="entry name" value="5TM_YidC_Alb3"/>
    <property type="match status" value="1"/>
</dbReference>
<keyword evidence="2" id="KW-0813">Transport</keyword>
<dbReference type="Pfam" id="PF02096">
    <property type="entry name" value="60KD_IMP"/>
    <property type="match status" value="1"/>
</dbReference>
<evidence type="ECO:0000256" key="5">
    <source>
        <dbReference type="ARBA" id="ARBA00022927"/>
    </source>
</evidence>
<evidence type="ECO:0000256" key="9">
    <source>
        <dbReference type="SAM" id="Phobius"/>
    </source>
</evidence>
<dbReference type="PANTHER" id="PTHR12428:SF65">
    <property type="entry name" value="CYTOCHROME C OXIDASE ASSEMBLY PROTEIN COX18, MITOCHONDRIAL"/>
    <property type="match status" value="1"/>
</dbReference>
<feature type="non-terminal residue" evidence="11">
    <location>
        <position position="190"/>
    </location>
</feature>
<comment type="caution">
    <text evidence="11">The sequence shown here is derived from an EMBL/GenBank/DDBJ whole genome shotgun (WGS) entry which is preliminary data.</text>
</comment>
<keyword evidence="6 9" id="KW-1133">Transmembrane helix</keyword>
<name>X0WSS0_9ZZZZ</name>
<feature type="transmembrane region" description="Helical" evidence="9">
    <location>
        <begin position="96"/>
        <end position="120"/>
    </location>
</feature>
<dbReference type="InterPro" id="IPR028055">
    <property type="entry name" value="YidC/Oxa/ALB_C"/>
</dbReference>
<dbReference type="PANTHER" id="PTHR12428">
    <property type="entry name" value="OXA1"/>
    <property type="match status" value="1"/>
</dbReference>
<dbReference type="InterPro" id="IPR047196">
    <property type="entry name" value="YidC_ALB_C"/>
</dbReference>
<feature type="domain" description="Membrane insertase YidC/Oxa/ALB C-terminal" evidence="10">
    <location>
        <begin position="27"/>
        <end position="177"/>
    </location>
</feature>
<dbReference type="GO" id="GO:0005886">
    <property type="term" value="C:plasma membrane"/>
    <property type="evidence" value="ECO:0007669"/>
    <property type="project" value="UniProtKB-SubCell"/>
</dbReference>
<dbReference type="EMBL" id="BARS01044232">
    <property type="protein sequence ID" value="GAG33979.1"/>
    <property type="molecule type" value="Genomic_DNA"/>
</dbReference>
<dbReference type="GO" id="GO:0051205">
    <property type="term" value="P:protein insertion into membrane"/>
    <property type="evidence" value="ECO:0007669"/>
    <property type="project" value="TreeGrafter"/>
</dbReference>
<sequence length="190" mass="21331">MDFWKDIIQEPLINVLIVMSDYLGDNFGVAIVALTIIINLIMLPLTLKQIRSSKAMQDLQPKLSELQKKYAKDRQRLAKEQMALYKTSGVKPAGCALTFIIQMPIWIALYQTILLSLAVAPEGLLNLSRYLYSWDITFGALPLSRSFMTMDLALPNYILAFLVGAAMWVQQKMSTNPNPGDAKQASQSQM</sequence>
<dbReference type="InterPro" id="IPR001708">
    <property type="entry name" value="YidC/ALB3/OXA1/COX18"/>
</dbReference>
<evidence type="ECO:0000313" key="11">
    <source>
        <dbReference type="EMBL" id="GAG33979.1"/>
    </source>
</evidence>
<keyword evidence="7 9" id="KW-0472">Membrane</keyword>
<protein>
    <recommendedName>
        <fullName evidence="10">Membrane insertase YidC/Oxa/ALB C-terminal domain-containing protein</fullName>
    </recommendedName>
</protein>
<evidence type="ECO:0000256" key="4">
    <source>
        <dbReference type="ARBA" id="ARBA00022692"/>
    </source>
</evidence>
<reference evidence="11" key="1">
    <citation type="journal article" date="2014" name="Front. Microbiol.">
        <title>High frequency of phylogenetically diverse reductive dehalogenase-homologous genes in deep subseafloor sedimentary metagenomes.</title>
        <authorList>
            <person name="Kawai M."/>
            <person name="Futagami T."/>
            <person name="Toyoda A."/>
            <person name="Takaki Y."/>
            <person name="Nishi S."/>
            <person name="Hori S."/>
            <person name="Arai W."/>
            <person name="Tsubouchi T."/>
            <person name="Morono Y."/>
            <person name="Uchiyama I."/>
            <person name="Ito T."/>
            <person name="Fujiyama A."/>
            <person name="Inagaki F."/>
            <person name="Takami H."/>
        </authorList>
    </citation>
    <scope>NUCLEOTIDE SEQUENCE</scope>
    <source>
        <strain evidence="11">Expedition CK06-06</strain>
    </source>
</reference>
<dbReference type="NCBIfam" id="TIGR03592">
    <property type="entry name" value="yidC_oxa1_cterm"/>
    <property type="match status" value="1"/>
</dbReference>
<keyword evidence="3" id="KW-1003">Cell membrane</keyword>
<proteinExistence type="predicted"/>
<keyword evidence="5" id="KW-0653">Protein transport</keyword>
<dbReference type="GO" id="GO:0032977">
    <property type="term" value="F:membrane insertase activity"/>
    <property type="evidence" value="ECO:0007669"/>
    <property type="project" value="InterPro"/>
</dbReference>
<keyword evidence="4 9" id="KW-0812">Transmembrane</keyword>
<evidence type="ECO:0000259" key="10">
    <source>
        <dbReference type="Pfam" id="PF02096"/>
    </source>
</evidence>
<evidence type="ECO:0000256" key="3">
    <source>
        <dbReference type="ARBA" id="ARBA00022475"/>
    </source>
</evidence>
<comment type="subcellular location">
    <subcellularLocation>
        <location evidence="1">Cell membrane</location>
        <topology evidence="1">Multi-pass membrane protein</topology>
    </subcellularLocation>
</comment>
<feature type="transmembrane region" description="Helical" evidence="9">
    <location>
        <begin position="152"/>
        <end position="169"/>
    </location>
</feature>
<evidence type="ECO:0000256" key="1">
    <source>
        <dbReference type="ARBA" id="ARBA00004651"/>
    </source>
</evidence>
<evidence type="ECO:0000256" key="2">
    <source>
        <dbReference type="ARBA" id="ARBA00022448"/>
    </source>
</evidence>
<evidence type="ECO:0000256" key="6">
    <source>
        <dbReference type="ARBA" id="ARBA00022989"/>
    </source>
</evidence>
<dbReference type="GO" id="GO:0015031">
    <property type="term" value="P:protein transport"/>
    <property type="evidence" value="ECO:0007669"/>
    <property type="project" value="UniProtKB-KW"/>
</dbReference>
<gene>
    <name evidence="11" type="ORF">S01H1_66865</name>
</gene>
<accession>X0WSS0</accession>
<feature type="transmembrane region" description="Helical" evidence="9">
    <location>
        <begin position="27"/>
        <end position="47"/>
    </location>
</feature>
<dbReference type="AlphaFoldDB" id="X0WSS0"/>
<evidence type="ECO:0000256" key="8">
    <source>
        <dbReference type="ARBA" id="ARBA00023186"/>
    </source>
</evidence>